<name>A0A0K1ESS2_CHOCO</name>
<proteinExistence type="predicted"/>
<dbReference type="RefSeq" id="WP_050435264.1">
    <property type="nucleotide sequence ID" value="NZ_CP012159.1"/>
</dbReference>
<keyword evidence="2" id="KW-0812">Transmembrane</keyword>
<accession>A0A0K1ESS2</accession>
<reference evidence="3 4" key="1">
    <citation type="submission" date="2015-07" db="EMBL/GenBank/DDBJ databases">
        <title>Genome analysis of myxobacterium Chondromyces crocatus Cm c5 reveals a high potential for natural compound synthesis and the genetic basis for the loss of fruiting body formation.</title>
        <authorList>
            <person name="Zaburannyi N."/>
            <person name="Bunk B."/>
            <person name="Maier J."/>
            <person name="Overmann J."/>
            <person name="Mueller R."/>
        </authorList>
    </citation>
    <scope>NUCLEOTIDE SEQUENCE [LARGE SCALE GENOMIC DNA]</scope>
    <source>
        <strain evidence="3 4">Cm c5</strain>
    </source>
</reference>
<evidence type="ECO:0000313" key="4">
    <source>
        <dbReference type="Proteomes" id="UP000067626"/>
    </source>
</evidence>
<keyword evidence="4" id="KW-1185">Reference proteome</keyword>
<dbReference type="OrthoDB" id="5514706at2"/>
<dbReference type="EMBL" id="CP012159">
    <property type="protein sequence ID" value="AKT43849.1"/>
    <property type="molecule type" value="Genomic_DNA"/>
</dbReference>
<evidence type="ECO:0000256" key="1">
    <source>
        <dbReference type="SAM" id="MobiDB-lite"/>
    </source>
</evidence>
<dbReference type="Proteomes" id="UP000067626">
    <property type="component" value="Chromosome"/>
</dbReference>
<dbReference type="AlphaFoldDB" id="A0A0K1ESS2"/>
<gene>
    <name evidence="3" type="ORF">CMC5_080860</name>
</gene>
<evidence type="ECO:0000313" key="3">
    <source>
        <dbReference type="EMBL" id="AKT43849.1"/>
    </source>
</evidence>
<evidence type="ECO:0000256" key="2">
    <source>
        <dbReference type="SAM" id="Phobius"/>
    </source>
</evidence>
<organism evidence="3 4">
    <name type="scientific">Chondromyces crocatus</name>
    <dbReference type="NCBI Taxonomy" id="52"/>
    <lineage>
        <taxon>Bacteria</taxon>
        <taxon>Pseudomonadati</taxon>
        <taxon>Myxococcota</taxon>
        <taxon>Polyangia</taxon>
        <taxon>Polyangiales</taxon>
        <taxon>Polyangiaceae</taxon>
        <taxon>Chondromyces</taxon>
    </lineage>
</organism>
<sequence>MQKEYLIPTAILVGCTIIGAGVFFGLRSQPPSPVPSALPQASASAPSPQTGPAAQPPSVPGLGLAPAPVPPAVRQQVVDEMRKQLERQRPDLVKTCWTPFAQKQPEPPKAKYLFNSTFDSSGKEIARGISEVEGMERPEAGHCLRSRPMDLQVSPTGHYVGVEVEFFLP</sequence>
<keyword evidence="2" id="KW-1133">Transmembrane helix</keyword>
<feature type="transmembrane region" description="Helical" evidence="2">
    <location>
        <begin position="6"/>
        <end position="26"/>
    </location>
</feature>
<dbReference type="KEGG" id="ccro:CMC5_080860"/>
<feature type="region of interest" description="Disordered" evidence="1">
    <location>
        <begin position="31"/>
        <end position="71"/>
    </location>
</feature>
<protein>
    <submittedName>
        <fullName evidence="3">Uncharacterized protein</fullName>
    </submittedName>
</protein>
<dbReference type="PROSITE" id="PS51257">
    <property type="entry name" value="PROKAR_LIPOPROTEIN"/>
    <property type="match status" value="1"/>
</dbReference>
<dbReference type="STRING" id="52.CMC5_080860"/>
<feature type="compositionally biased region" description="Low complexity" evidence="1">
    <location>
        <begin position="37"/>
        <end position="53"/>
    </location>
</feature>
<keyword evidence="2" id="KW-0472">Membrane</keyword>